<dbReference type="RefSeq" id="WP_371843550.1">
    <property type="nucleotide sequence ID" value="NZ_JBGMEL010000009.1"/>
</dbReference>
<keyword evidence="2" id="KW-0560">Oxidoreductase</keyword>
<organism evidence="2 3">
    <name type="scientific">Microbulbifer echini</name>
    <dbReference type="NCBI Taxonomy" id="1529067"/>
    <lineage>
        <taxon>Bacteria</taxon>
        <taxon>Pseudomonadati</taxon>
        <taxon>Pseudomonadota</taxon>
        <taxon>Gammaproteobacteria</taxon>
        <taxon>Cellvibrionales</taxon>
        <taxon>Microbulbiferaceae</taxon>
        <taxon>Microbulbifer</taxon>
    </lineage>
</organism>
<feature type="domain" description="ABM" evidence="1">
    <location>
        <begin position="5"/>
        <end position="101"/>
    </location>
</feature>
<dbReference type="PROSITE" id="PS51725">
    <property type="entry name" value="ABM"/>
    <property type="match status" value="1"/>
</dbReference>
<keyword evidence="3" id="KW-1185">Reference proteome</keyword>
<accession>A0ABV4NNN6</accession>
<reference evidence="2 3" key="1">
    <citation type="submission" date="2024-08" db="EMBL/GenBank/DDBJ databases">
        <authorList>
            <person name="Ishaq N."/>
        </authorList>
    </citation>
    <scope>NUCLEOTIDE SEQUENCE [LARGE SCALE GENOMIC DNA]</scope>
    <source>
        <strain evidence="2 3">JCM 30400</strain>
    </source>
</reference>
<dbReference type="PANTHER" id="PTHR33336">
    <property type="entry name" value="QUINOL MONOOXYGENASE YGIN-RELATED"/>
    <property type="match status" value="1"/>
</dbReference>
<dbReference type="InterPro" id="IPR050744">
    <property type="entry name" value="AI-2_Isomerase_LsrG"/>
</dbReference>
<dbReference type="SUPFAM" id="SSF54909">
    <property type="entry name" value="Dimeric alpha+beta barrel"/>
    <property type="match status" value="1"/>
</dbReference>
<dbReference type="EC" id="1.-.-.-" evidence="2"/>
<dbReference type="Proteomes" id="UP001569414">
    <property type="component" value="Unassembled WGS sequence"/>
</dbReference>
<evidence type="ECO:0000259" key="1">
    <source>
        <dbReference type="PROSITE" id="PS51725"/>
    </source>
</evidence>
<proteinExistence type="predicted"/>
<dbReference type="Gene3D" id="3.30.70.100">
    <property type="match status" value="1"/>
</dbReference>
<name>A0ABV4NNN6_9GAMM</name>
<dbReference type="Pfam" id="PF03992">
    <property type="entry name" value="ABM"/>
    <property type="match status" value="1"/>
</dbReference>
<dbReference type="PANTHER" id="PTHR33336:SF3">
    <property type="entry name" value="ABM DOMAIN-CONTAINING PROTEIN"/>
    <property type="match status" value="1"/>
</dbReference>
<comment type="caution">
    <text evidence="2">The sequence shown here is derived from an EMBL/GenBank/DDBJ whole genome shotgun (WGS) entry which is preliminary data.</text>
</comment>
<dbReference type="InterPro" id="IPR011008">
    <property type="entry name" value="Dimeric_a/b-barrel"/>
</dbReference>
<keyword evidence="2" id="KW-0503">Monooxygenase</keyword>
<dbReference type="GO" id="GO:0004497">
    <property type="term" value="F:monooxygenase activity"/>
    <property type="evidence" value="ECO:0007669"/>
    <property type="project" value="UniProtKB-KW"/>
</dbReference>
<protein>
    <submittedName>
        <fullName evidence="2">Quinol monooxygenase</fullName>
        <ecNumber evidence="2">1.-.-.-</ecNumber>
    </submittedName>
</protein>
<dbReference type="EMBL" id="JBGMEL010000009">
    <property type="protein sequence ID" value="MFA0791023.1"/>
    <property type="molecule type" value="Genomic_DNA"/>
</dbReference>
<evidence type="ECO:0000313" key="2">
    <source>
        <dbReference type="EMBL" id="MFA0791023.1"/>
    </source>
</evidence>
<gene>
    <name evidence="2" type="ORF">ACCI51_10745</name>
</gene>
<evidence type="ECO:0000313" key="3">
    <source>
        <dbReference type="Proteomes" id="UP001569414"/>
    </source>
</evidence>
<dbReference type="InterPro" id="IPR007138">
    <property type="entry name" value="ABM_dom"/>
</dbReference>
<sequence length="101" mass="11477">MKIPVLVFASFYPKPGKEEDVKDILMGMVAPSRAEHGNLIYEFCEQAGTKGKEKIYNLIEKYEDETALDKHKNSSHYINYRKNIEALLAEPIGVTNLKGVF</sequence>